<name>U6L5I4_9EIME</name>
<evidence type="ECO:0000313" key="2">
    <source>
        <dbReference type="Proteomes" id="UP000030750"/>
    </source>
</evidence>
<dbReference type="VEuPathDB" id="ToxoDB:EBH_0021900"/>
<dbReference type="Proteomes" id="UP000030750">
    <property type="component" value="Unassembled WGS sequence"/>
</dbReference>
<proteinExistence type="predicted"/>
<sequence length="475" mass="50641">MQPNFSPGDNAVCLTEINAAREAAGFAGFAAATNGKGRWPKPEGNDGIEAAWLPLVKLCYHVFSSYAFLPLHKDDQSDNGAREIEESFQSGTYASMALNSEKADCAAAVDHWGAAFMNFTSLPPPKTPQEKLYENQQNVSFVAMYSPSSDAVADCRVVTCTQTAAPSTESEIMSRSSGDPKTGYALLCMTTPEAFKNEQDAPFTYFVICIAQMARLTSLFVVKATVLLLATAGASSSSGSAPPVDPETEETITYTVKLGEETVCLSQINAAREPAGLAGFITTQTTDLWPSTETKKEAWRPVCRAVLPEIPKKTEAEKESEEAFSGGTYAFLALSSSEPDCAAIVDHWKEAFSNFTSIPPPKSKGNEEYENSGSISFVALYNPSQNATADCRVVTCTQMTPSDADVDRASETQAEAKERHAVLCMTTPDAFGDGTSAPFTEMQWSKIAASLTNSSSAVTPALVAFVAAALGCAAF</sequence>
<evidence type="ECO:0000313" key="1">
    <source>
        <dbReference type="EMBL" id="CDJ45672.1"/>
    </source>
</evidence>
<dbReference type="EMBL" id="HG710174">
    <property type="protein sequence ID" value="CDJ45672.1"/>
    <property type="molecule type" value="Genomic_DNA"/>
</dbReference>
<reference evidence="1" key="1">
    <citation type="submission" date="2013-10" db="EMBL/GenBank/DDBJ databases">
        <title>Genomic analysis of the causative agents of coccidiosis in chickens.</title>
        <authorList>
            <person name="Reid A.J."/>
            <person name="Blake D."/>
            <person name="Billington K."/>
            <person name="Browne H."/>
            <person name="Dunn M."/>
            <person name="Hung S."/>
            <person name="Kawahara F."/>
            <person name="Miranda-Saavedra D."/>
            <person name="Mourier T."/>
            <person name="Nagra H."/>
            <person name="Otto T.D."/>
            <person name="Rawlings N."/>
            <person name="Sanchez A."/>
            <person name="Sanders M."/>
            <person name="Subramaniam C."/>
            <person name="Tay Y."/>
            <person name="Dear P."/>
            <person name="Doerig C."/>
            <person name="Gruber A."/>
            <person name="Parkinson J."/>
            <person name="Shirley M."/>
            <person name="Wan K.L."/>
            <person name="Berriman M."/>
            <person name="Tomley F."/>
            <person name="Pain A."/>
        </authorList>
    </citation>
    <scope>NUCLEOTIDE SEQUENCE [LARGE SCALE GENOMIC DNA]</scope>
    <source>
        <strain evidence="1">Houghton</strain>
    </source>
</reference>
<keyword evidence="2" id="KW-1185">Reference proteome</keyword>
<accession>U6L5I4</accession>
<gene>
    <name evidence="1" type="ORF">EBH_0021900</name>
</gene>
<dbReference type="AlphaFoldDB" id="U6L5I4"/>
<reference evidence="1" key="2">
    <citation type="submission" date="2013-10" db="EMBL/GenBank/DDBJ databases">
        <authorList>
            <person name="Aslett M."/>
        </authorList>
    </citation>
    <scope>NUCLEOTIDE SEQUENCE [LARGE SCALE GENOMIC DNA]</scope>
    <source>
        <strain evidence="1">Houghton</strain>
    </source>
</reference>
<dbReference type="Pfam" id="PF11054">
    <property type="entry name" value="Surface_antigen"/>
    <property type="match status" value="2"/>
</dbReference>
<protein>
    <submittedName>
        <fullName evidence="1">SAG family member</fullName>
    </submittedName>
</protein>
<dbReference type="OrthoDB" id="347081at2759"/>
<organism evidence="1 2">
    <name type="scientific">Eimeria brunetti</name>
    <dbReference type="NCBI Taxonomy" id="51314"/>
    <lineage>
        <taxon>Eukaryota</taxon>
        <taxon>Sar</taxon>
        <taxon>Alveolata</taxon>
        <taxon>Apicomplexa</taxon>
        <taxon>Conoidasida</taxon>
        <taxon>Coccidia</taxon>
        <taxon>Eucoccidiorida</taxon>
        <taxon>Eimeriorina</taxon>
        <taxon>Eimeriidae</taxon>
        <taxon>Eimeria</taxon>
    </lineage>
</organism>
<dbReference type="InterPro" id="IPR021288">
    <property type="entry name" value="Surface_antigen"/>
</dbReference>